<dbReference type="Proteomes" id="UP000195072">
    <property type="component" value="Unassembled WGS sequence"/>
</dbReference>
<dbReference type="EMBL" id="JOOZ01000020">
    <property type="protein sequence ID" value="OUL67074.1"/>
    <property type="molecule type" value="Genomic_DNA"/>
</dbReference>
<evidence type="ECO:0000313" key="1">
    <source>
        <dbReference type="EMBL" id="OUL67074.1"/>
    </source>
</evidence>
<accession>A0A252ELD8</accession>
<protein>
    <recommendedName>
        <fullName evidence="3">Burkholderia phage Bcep781 gp06</fullName>
    </recommendedName>
</protein>
<evidence type="ECO:0008006" key="3">
    <source>
        <dbReference type="Google" id="ProtNLM"/>
    </source>
</evidence>
<comment type="caution">
    <text evidence="1">The sequence shown here is derived from an EMBL/GenBank/DDBJ whole genome shotgun (WGS) entry which is preliminary data.</text>
</comment>
<evidence type="ECO:0000313" key="2">
    <source>
        <dbReference type="Proteomes" id="UP000195072"/>
    </source>
</evidence>
<name>A0A252ELD8_9PROT</name>
<sequence length="127" mass="14039">MNLFGAVTGVVSAVRPRIPATLKASNGSTVNDDFSTTPQFIEVRIWIEVQALTSQDLQQVENLSQQADMRAVYIRGGIKALNRPLQCGGDIINFYGSDWLVTQSLEEWGDAEWCKVVVTRQLPQAQA</sequence>
<gene>
    <name evidence="1" type="ORF">HK16_05815</name>
</gene>
<organism evidence="1 2">
    <name type="scientific">Acetobacter senegalensis</name>
    <dbReference type="NCBI Taxonomy" id="446692"/>
    <lineage>
        <taxon>Bacteria</taxon>
        <taxon>Pseudomonadati</taxon>
        <taxon>Pseudomonadota</taxon>
        <taxon>Alphaproteobacteria</taxon>
        <taxon>Acetobacterales</taxon>
        <taxon>Acetobacteraceae</taxon>
        <taxon>Acetobacter</taxon>
    </lineage>
</organism>
<proteinExistence type="predicted"/>
<reference evidence="1 2" key="1">
    <citation type="submission" date="2014-06" db="EMBL/GenBank/DDBJ databases">
        <authorList>
            <person name="Ju J."/>
            <person name="Zhang J."/>
        </authorList>
    </citation>
    <scope>NUCLEOTIDE SEQUENCE [LARGE SCALE GENOMIC DNA]</scope>
    <source>
        <strain evidence="1">DmL_050</strain>
    </source>
</reference>
<dbReference type="AlphaFoldDB" id="A0A252ELD8"/>
<dbReference type="RefSeq" id="WP_086896997.1">
    <property type="nucleotide sequence ID" value="NZ_JOOZ01000020.1"/>
</dbReference>